<dbReference type="EMBL" id="MN739201">
    <property type="protein sequence ID" value="QHS93278.1"/>
    <property type="molecule type" value="Genomic_DNA"/>
</dbReference>
<evidence type="ECO:0000313" key="1">
    <source>
        <dbReference type="EMBL" id="QHS93278.1"/>
    </source>
</evidence>
<organism evidence="1">
    <name type="scientific">viral metagenome</name>
    <dbReference type="NCBI Taxonomy" id="1070528"/>
    <lineage>
        <taxon>unclassified sequences</taxon>
        <taxon>metagenomes</taxon>
        <taxon>organismal metagenomes</taxon>
    </lineage>
</organism>
<accession>A0A6C0BPG6</accession>
<reference evidence="1" key="1">
    <citation type="journal article" date="2020" name="Nature">
        <title>Giant virus diversity and host interactions through global metagenomics.</title>
        <authorList>
            <person name="Schulz F."/>
            <person name="Roux S."/>
            <person name="Paez-Espino D."/>
            <person name="Jungbluth S."/>
            <person name="Walsh D.A."/>
            <person name="Denef V.J."/>
            <person name="McMahon K.D."/>
            <person name="Konstantinidis K.T."/>
            <person name="Eloe-Fadrosh E.A."/>
            <person name="Kyrpides N.C."/>
            <person name="Woyke T."/>
        </authorList>
    </citation>
    <scope>NUCLEOTIDE SEQUENCE</scope>
    <source>
        <strain evidence="1">GVMAG-M-3300017989-17</strain>
    </source>
</reference>
<protein>
    <submittedName>
        <fullName evidence="1">Uncharacterized protein</fullName>
    </submittedName>
</protein>
<name>A0A6C0BPG6_9ZZZZ</name>
<dbReference type="AlphaFoldDB" id="A0A6C0BPG6"/>
<sequence length="69" mass="8038">MKNKDVDKHQKNFLALKKIPGNSACDLTPFFRPPTSCHRRDKALIFQVNHRRISGPFFFEIRGAGQRVR</sequence>
<proteinExistence type="predicted"/>